<proteinExistence type="predicted"/>
<sequence length="144" mass="15832">MALKPGISGIDTVMKGLNGKLIEYQIDGVQGMRNAAGFIRRDMEITPPLVPLDIGNLRASWFIESTRQLGVKNRVGVSFGFSANYAVYVHERMEGAPWGEGIVGDINWSRPGSGPKFLEAAIKRNVFKILLIIRKKMTIGGTKI</sequence>
<comment type="caution">
    <text evidence="1">The sequence shown here is derived from an EMBL/GenBank/DDBJ whole genome shotgun (WGS) entry which is preliminary data.</text>
</comment>
<gene>
    <name evidence="1" type="ORF">LCGC14_2233400</name>
</gene>
<organism evidence="1">
    <name type="scientific">marine sediment metagenome</name>
    <dbReference type="NCBI Taxonomy" id="412755"/>
    <lineage>
        <taxon>unclassified sequences</taxon>
        <taxon>metagenomes</taxon>
        <taxon>ecological metagenomes</taxon>
    </lineage>
</organism>
<protein>
    <submittedName>
        <fullName evidence="1">Uncharacterized protein</fullName>
    </submittedName>
</protein>
<dbReference type="AlphaFoldDB" id="A0A0F9D7S4"/>
<accession>A0A0F9D7S4</accession>
<dbReference type="EMBL" id="LAZR01030096">
    <property type="protein sequence ID" value="KKL57639.1"/>
    <property type="molecule type" value="Genomic_DNA"/>
</dbReference>
<reference evidence="1" key="1">
    <citation type="journal article" date="2015" name="Nature">
        <title>Complex archaea that bridge the gap between prokaryotes and eukaryotes.</title>
        <authorList>
            <person name="Spang A."/>
            <person name="Saw J.H."/>
            <person name="Jorgensen S.L."/>
            <person name="Zaremba-Niedzwiedzka K."/>
            <person name="Martijn J."/>
            <person name="Lind A.E."/>
            <person name="van Eijk R."/>
            <person name="Schleper C."/>
            <person name="Guy L."/>
            <person name="Ettema T.J."/>
        </authorList>
    </citation>
    <scope>NUCLEOTIDE SEQUENCE</scope>
</reference>
<name>A0A0F9D7S4_9ZZZZ</name>
<evidence type="ECO:0000313" key="1">
    <source>
        <dbReference type="EMBL" id="KKL57639.1"/>
    </source>
</evidence>